<evidence type="ECO:0000313" key="2">
    <source>
        <dbReference type="EMBL" id="MBA2896759.1"/>
    </source>
</evidence>
<reference evidence="2 3" key="1">
    <citation type="submission" date="2020-07" db="EMBL/GenBank/DDBJ databases">
        <title>Genomic Encyclopedia of Type Strains, Phase IV (KMG-IV): sequencing the most valuable type-strain genomes for metagenomic binning, comparative biology and taxonomic classification.</title>
        <authorList>
            <person name="Goeker M."/>
        </authorList>
    </citation>
    <scope>NUCLEOTIDE SEQUENCE [LARGE SCALE GENOMIC DNA]</scope>
    <source>
        <strain evidence="2 3">DSM 45533</strain>
    </source>
</reference>
<evidence type="ECO:0008006" key="4">
    <source>
        <dbReference type="Google" id="ProtNLM"/>
    </source>
</evidence>
<dbReference type="PROSITE" id="PS51257">
    <property type="entry name" value="PROKAR_LIPOPROTEIN"/>
    <property type="match status" value="1"/>
</dbReference>
<dbReference type="Proteomes" id="UP000530928">
    <property type="component" value="Unassembled WGS sequence"/>
</dbReference>
<keyword evidence="1" id="KW-0732">Signal</keyword>
<proteinExistence type="predicted"/>
<dbReference type="RefSeq" id="WP_181615462.1">
    <property type="nucleotide sequence ID" value="NZ_BAABAM010000008.1"/>
</dbReference>
<feature type="chain" id="PRO_5031195849" description="Peptidoglycan-binding protein" evidence="1">
    <location>
        <begin position="23"/>
        <end position="146"/>
    </location>
</feature>
<feature type="signal peptide" evidence="1">
    <location>
        <begin position="1"/>
        <end position="22"/>
    </location>
</feature>
<dbReference type="AlphaFoldDB" id="A0A7W0CT90"/>
<name>A0A7W0CT90_9ACTN</name>
<organism evidence="2 3">
    <name type="scientific">Nonomuraea soli</name>
    <dbReference type="NCBI Taxonomy" id="1032476"/>
    <lineage>
        <taxon>Bacteria</taxon>
        <taxon>Bacillati</taxon>
        <taxon>Actinomycetota</taxon>
        <taxon>Actinomycetes</taxon>
        <taxon>Streptosporangiales</taxon>
        <taxon>Streptosporangiaceae</taxon>
        <taxon>Nonomuraea</taxon>
    </lineage>
</organism>
<evidence type="ECO:0000313" key="3">
    <source>
        <dbReference type="Proteomes" id="UP000530928"/>
    </source>
</evidence>
<keyword evidence="3" id="KW-1185">Reference proteome</keyword>
<dbReference type="EMBL" id="JACDUR010000009">
    <property type="protein sequence ID" value="MBA2896759.1"/>
    <property type="molecule type" value="Genomic_DNA"/>
</dbReference>
<protein>
    <recommendedName>
        <fullName evidence="4">Peptidoglycan-binding protein</fullName>
    </recommendedName>
</protein>
<accession>A0A7W0CT90</accession>
<evidence type="ECO:0000256" key="1">
    <source>
        <dbReference type="SAM" id="SignalP"/>
    </source>
</evidence>
<comment type="caution">
    <text evidence="2">The sequence shown here is derived from an EMBL/GenBank/DDBJ whole genome shotgun (WGS) entry which is preliminary data.</text>
</comment>
<gene>
    <name evidence="2" type="ORF">HNR30_008150</name>
</gene>
<sequence length="146" mass="15993">MRKALALTAITSTLLTAGTVLATPASASGCRLDHNRIEYPSDPAVARKQNRFFCRYGIIDASGGLTRKGVAWLGLVNGHTPAARTELTAHGQLLAYRRLGLYDPNKIEYADDSLIASRQFKKWFAKGYIKPDGGWTKRGQAQSRKA</sequence>